<dbReference type="EMBL" id="JAHLFQ010000036">
    <property type="protein sequence ID" value="MBU3803488.1"/>
    <property type="molecule type" value="Genomic_DNA"/>
</dbReference>
<feature type="domain" description="Beta galactosidase small chain/" evidence="5">
    <location>
        <begin position="1"/>
        <end position="154"/>
    </location>
</feature>
<keyword evidence="4" id="KW-0326">Glycosidase</keyword>
<dbReference type="PANTHER" id="PTHR46323:SF2">
    <property type="entry name" value="BETA-GALACTOSIDASE"/>
    <property type="match status" value="1"/>
</dbReference>
<dbReference type="PANTHER" id="PTHR46323">
    <property type="entry name" value="BETA-GALACTOSIDASE"/>
    <property type="match status" value="1"/>
</dbReference>
<dbReference type="InterPro" id="IPR004199">
    <property type="entry name" value="B-gal_small/dom_5"/>
</dbReference>
<dbReference type="GO" id="GO:0030246">
    <property type="term" value="F:carbohydrate binding"/>
    <property type="evidence" value="ECO:0007669"/>
    <property type="project" value="InterPro"/>
</dbReference>
<name>A0A9E2KBB9_9FIRM</name>
<comment type="catalytic activity">
    <reaction evidence="1">
        <text>Hydrolysis of terminal non-reducing beta-D-galactose residues in beta-D-galactosides.</text>
        <dbReference type="EC" id="3.2.1.23"/>
    </reaction>
</comment>
<dbReference type="AlphaFoldDB" id="A0A9E2KBB9"/>
<dbReference type="Gene3D" id="2.70.98.10">
    <property type="match status" value="1"/>
</dbReference>
<dbReference type="InterPro" id="IPR014718">
    <property type="entry name" value="GH-type_carb-bd"/>
</dbReference>
<dbReference type="SMART" id="SM01038">
    <property type="entry name" value="Bgal_small_N"/>
    <property type="match status" value="1"/>
</dbReference>
<dbReference type="SUPFAM" id="SSF74650">
    <property type="entry name" value="Galactose mutarotase-like"/>
    <property type="match status" value="1"/>
</dbReference>
<dbReference type="Pfam" id="PF02929">
    <property type="entry name" value="Bgal_small_N"/>
    <property type="match status" value="1"/>
</dbReference>
<dbReference type="GO" id="GO:0009341">
    <property type="term" value="C:beta-galactosidase complex"/>
    <property type="evidence" value="ECO:0007669"/>
    <property type="project" value="InterPro"/>
</dbReference>
<dbReference type="InterPro" id="IPR011013">
    <property type="entry name" value="Gal_mutarotase_sf_dom"/>
</dbReference>
<dbReference type="Proteomes" id="UP000824229">
    <property type="component" value="Unassembled WGS sequence"/>
</dbReference>
<dbReference type="InterPro" id="IPR050347">
    <property type="entry name" value="Bact_Beta-galactosidase"/>
</dbReference>
<keyword evidence="3" id="KW-0378">Hydrolase</keyword>
<dbReference type="GO" id="GO:0004565">
    <property type="term" value="F:beta-galactosidase activity"/>
    <property type="evidence" value="ECO:0007669"/>
    <property type="project" value="UniProtKB-EC"/>
</dbReference>
<dbReference type="GO" id="GO:0005990">
    <property type="term" value="P:lactose catabolic process"/>
    <property type="evidence" value="ECO:0007669"/>
    <property type="project" value="TreeGrafter"/>
</dbReference>
<evidence type="ECO:0000313" key="6">
    <source>
        <dbReference type="EMBL" id="MBU3803488.1"/>
    </source>
</evidence>
<evidence type="ECO:0000256" key="2">
    <source>
        <dbReference type="ARBA" id="ARBA00012756"/>
    </source>
</evidence>
<accession>A0A9E2KBB9</accession>
<reference evidence="6" key="1">
    <citation type="journal article" date="2021" name="PeerJ">
        <title>Extensive microbial diversity within the chicken gut microbiome revealed by metagenomics and culture.</title>
        <authorList>
            <person name="Gilroy R."/>
            <person name="Ravi A."/>
            <person name="Getino M."/>
            <person name="Pursley I."/>
            <person name="Horton D.L."/>
            <person name="Alikhan N.F."/>
            <person name="Baker D."/>
            <person name="Gharbi K."/>
            <person name="Hall N."/>
            <person name="Watson M."/>
            <person name="Adriaenssens E.M."/>
            <person name="Foster-Nyarko E."/>
            <person name="Jarju S."/>
            <person name="Secka A."/>
            <person name="Antonio M."/>
            <person name="Oren A."/>
            <person name="Chaudhuri R.R."/>
            <person name="La Ragione R."/>
            <person name="Hildebrand F."/>
            <person name="Pallen M.J."/>
        </authorList>
    </citation>
    <scope>NUCLEOTIDE SEQUENCE</scope>
    <source>
        <strain evidence="6">B5-657</strain>
    </source>
</reference>
<proteinExistence type="predicted"/>
<organism evidence="6 7">
    <name type="scientific">Candidatus Cellulosilyticum pullistercoris</name>
    <dbReference type="NCBI Taxonomy" id="2838521"/>
    <lineage>
        <taxon>Bacteria</taxon>
        <taxon>Bacillati</taxon>
        <taxon>Bacillota</taxon>
        <taxon>Clostridia</taxon>
        <taxon>Lachnospirales</taxon>
        <taxon>Cellulosilyticaceae</taxon>
        <taxon>Cellulosilyticum</taxon>
    </lineage>
</organism>
<feature type="non-terminal residue" evidence="6">
    <location>
        <position position="1"/>
    </location>
</feature>
<reference evidence="6" key="2">
    <citation type="submission" date="2021-04" db="EMBL/GenBank/DDBJ databases">
        <authorList>
            <person name="Gilroy R."/>
        </authorList>
    </citation>
    <scope>NUCLEOTIDE SEQUENCE</scope>
    <source>
        <strain evidence="6">B5-657</strain>
    </source>
</reference>
<evidence type="ECO:0000256" key="3">
    <source>
        <dbReference type="ARBA" id="ARBA00022801"/>
    </source>
</evidence>
<gene>
    <name evidence="6" type="ORF">H9872_01850</name>
</gene>
<evidence type="ECO:0000313" key="7">
    <source>
        <dbReference type="Proteomes" id="UP000824229"/>
    </source>
</evidence>
<protein>
    <recommendedName>
        <fullName evidence="2">beta-galactosidase</fullName>
        <ecNumber evidence="2">3.2.1.23</ecNumber>
    </recommendedName>
</protein>
<dbReference type="EC" id="3.2.1.23" evidence="2"/>
<evidence type="ECO:0000259" key="5">
    <source>
        <dbReference type="SMART" id="SM01038"/>
    </source>
</evidence>
<sequence length="155" mass="18430">PDLPRFGLRFFLPKTYNQVKYYGYGPYESYIDKHRASYIGEFTALIEDLHEDYIKPQENGSHYGCRYVKLEDMAKQKEGKILISSREPFSFNASYYTQEELGSKKHNYELEKSEYTVLNIDYKQNGMGSAACGPYLKEAYRFKEREFEFKINIKW</sequence>
<evidence type="ECO:0000256" key="1">
    <source>
        <dbReference type="ARBA" id="ARBA00001412"/>
    </source>
</evidence>
<comment type="caution">
    <text evidence="6">The sequence shown here is derived from an EMBL/GenBank/DDBJ whole genome shotgun (WGS) entry which is preliminary data.</text>
</comment>
<evidence type="ECO:0000256" key="4">
    <source>
        <dbReference type="ARBA" id="ARBA00023295"/>
    </source>
</evidence>